<gene>
    <name evidence="1" type="ORF">J8641_04185</name>
</gene>
<accession>A0A9X0ZSE3</accession>
<protein>
    <submittedName>
        <fullName evidence="1">DNA-binding protein</fullName>
    </submittedName>
</protein>
<dbReference type="NCBIfam" id="TIGR04111">
    <property type="entry name" value="BcepMu_gp16"/>
    <property type="match status" value="1"/>
</dbReference>
<organism evidence="1 2">
    <name type="scientific">Neisseria elongata subsp. nitroreducens</name>
    <dbReference type="NCBI Taxonomy" id="90367"/>
    <lineage>
        <taxon>Bacteria</taxon>
        <taxon>Pseudomonadati</taxon>
        <taxon>Pseudomonadota</taxon>
        <taxon>Betaproteobacteria</taxon>
        <taxon>Neisseriales</taxon>
        <taxon>Neisseriaceae</taxon>
        <taxon>Neisseria</taxon>
    </lineage>
</organism>
<comment type="caution">
    <text evidence="1">The sequence shown here is derived from an EMBL/GenBank/DDBJ whole genome shotgun (WGS) entry which is preliminary data.</text>
</comment>
<proteinExistence type="predicted"/>
<dbReference type="CDD" id="cd00093">
    <property type="entry name" value="HTH_XRE"/>
    <property type="match status" value="1"/>
</dbReference>
<reference evidence="1" key="1">
    <citation type="submission" date="2021-04" db="EMBL/GenBank/DDBJ databases">
        <title>Genomic characterization of endocarditis-associated Neisseria elongata subsp. nitroreducens.</title>
        <authorList>
            <person name="Schorner M."/>
            <person name="Passarelli-Araujo H."/>
            <person name="Scheffer M."/>
            <person name="Barazzetti F."/>
            <person name="Martins J."/>
            <person name="Machado H."/>
            <person name="Palmeiro J."/>
            <person name="Bazzo M."/>
        </authorList>
    </citation>
    <scope>NUCLEOTIDE SEQUENCE</scope>
    <source>
        <strain evidence="1">Nel_M001</strain>
    </source>
</reference>
<dbReference type="EMBL" id="JAGJWT010000002">
    <property type="protein sequence ID" value="MBS9340028.1"/>
    <property type="molecule type" value="Genomic_DNA"/>
</dbReference>
<evidence type="ECO:0000313" key="2">
    <source>
        <dbReference type="Proteomes" id="UP000708805"/>
    </source>
</evidence>
<dbReference type="InterPro" id="IPR001387">
    <property type="entry name" value="Cro/C1-type_HTH"/>
</dbReference>
<sequence length="62" mass="7018">MKAEKVKEGFRERGETIKEWCIARGYDPTYVSRILNGNVKANRGKAHRIAQELGLKSKQDAA</sequence>
<dbReference type="Proteomes" id="UP000708805">
    <property type="component" value="Unassembled WGS sequence"/>
</dbReference>
<dbReference type="SUPFAM" id="SSF47413">
    <property type="entry name" value="lambda repressor-like DNA-binding domains"/>
    <property type="match status" value="1"/>
</dbReference>
<dbReference type="AlphaFoldDB" id="A0A9X0ZSE3"/>
<dbReference type="GO" id="GO:0003677">
    <property type="term" value="F:DNA binding"/>
    <property type="evidence" value="ECO:0007669"/>
    <property type="project" value="UniProtKB-KW"/>
</dbReference>
<name>A0A9X0ZSE3_NEIEL</name>
<keyword evidence="1" id="KW-0238">DNA-binding</keyword>
<dbReference type="InterPro" id="IPR026365">
    <property type="entry name" value="BcepMu_gp16"/>
</dbReference>
<evidence type="ECO:0000313" key="1">
    <source>
        <dbReference type="EMBL" id="MBS9340028.1"/>
    </source>
</evidence>
<dbReference type="RefSeq" id="WP_107970789.1">
    <property type="nucleotide sequence ID" value="NZ_JAGJWT010000002.1"/>
</dbReference>
<dbReference type="InterPro" id="IPR010982">
    <property type="entry name" value="Lambda_DNA-bd_dom_sf"/>
</dbReference>